<evidence type="ECO:0000313" key="1">
    <source>
        <dbReference type="EMBL" id="KNE87575.1"/>
    </source>
</evidence>
<dbReference type="EMBL" id="AJIL01004854">
    <property type="protein sequence ID" value="KNE87575.1"/>
    <property type="molecule type" value="Genomic_DNA"/>
</dbReference>
<evidence type="ECO:0008006" key="3">
    <source>
        <dbReference type="Google" id="ProtNLM"/>
    </source>
</evidence>
<feature type="non-terminal residue" evidence="1">
    <location>
        <position position="118"/>
    </location>
</feature>
<accession>A0A0L0UKW4</accession>
<proteinExistence type="predicted"/>
<reference evidence="2" key="1">
    <citation type="submission" date="2014-03" db="EMBL/GenBank/DDBJ databases">
        <title>The Genome Sequence of Puccinia striiformis f. sp. tritici PST-78.</title>
        <authorList>
            <consortium name="The Broad Institute Genome Sequencing Platform"/>
            <person name="Cuomo C."/>
            <person name="Hulbert S."/>
            <person name="Chen X."/>
            <person name="Walker B."/>
            <person name="Young S.K."/>
            <person name="Zeng Q."/>
            <person name="Gargeya S."/>
            <person name="Fitzgerald M."/>
            <person name="Haas B."/>
            <person name="Abouelleil A."/>
            <person name="Alvarado L."/>
            <person name="Arachchi H.M."/>
            <person name="Berlin A.M."/>
            <person name="Chapman S.B."/>
            <person name="Goldberg J."/>
            <person name="Griggs A."/>
            <person name="Gujja S."/>
            <person name="Hansen M."/>
            <person name="Howarth C."/>
            <person name="Imamovic A."/>
            <person name="Larimer J."/>
            <person name="McCowan C."/>
            <person name="Montmayeur A."/>
            <person name="Murphy C."/>
            <person name="Neiman D."/>
            <person name="Pearson M."/>
            <person name="Priest M."/>
            <person name="Roberts A."/>
            <person name="Saif S."/>
            <person name="Shea T."/>
            <person name="Sisk P."/>
            <person name="Sykes S."/>
            <person name="Wortman J."/>
            <person name="Nusbaum C."/>
            <person name="Birren B."/>
        </authorList>
    </citation>
    <scope>NUCLEOTIDE SEQUENCE [LARGE SCALE GENOMIC DNA]</scope>
    <source>
        <strain evidence="2">race PST-78</strain>
    </source>
</reference>
<organism evidence="1 2">
    <name type="scientific">Puccinia striiformis f. sp. tritici PST-78</name>
    <dbReference type="NCBI Taxonomy" id="1165861"/>
    <lineage>
        <taxon>Eukaryota</taxon>
        <taxon>Fungi</taxon>
        <taxon>Dikarya</taxon>
        <taxon>Basidiomycota</taxon>
        <taxon>Pucciniomycotina</taxon>
        <taxon>Pucciniomycetes</taxon>
        <taxon>Pucciniales</taxon>
        <taxon>Pucciniaceae</taxon>
        <taxon>Puccinia</taxon>
    </lineage>
</organism>
<name>A0A0L0UKW4_9BASI</name>
<sequence>MSTAGMKTVTCPIFDGHDYPKWKAMMKKRRVAMNNELWTVTEIGLIDLCKMEEADDIRKNIMHLSHAKLIWDRLSKVYEGHRTHHDPWFEDFKESLKAMTFEPESSSSSSCLMAKSAE</sequence>
<protein>
    <recommendedName>
        <fullName evidence="3">DUF4219 domain-containing protein</fullName>
    </recommendedName>
</protein>
<dbReference type="Proteomes" id="UP000054564">
    <property type="component" value="Unassembled WGS sequence"/>
</dbReference>
<evidence type="ECO:0000313" key="2">
    <source>
        <dbReference type="Proteomes" id="UP000054564"/>
    </source>
</evidence>
<dbReference type="AlphaFoldDB" id="A0A0L0UKW4"/>
<gene>
    <name evidence="1" type="ORF">PSTG_19039</name>
</gene>
<comment type="caution">
    <text evidence="1">The sequence shown here is derived from an EMBL/GenBank/DDBJ whole genome shotgun (WGS) entry which is preliminary data.</text>
</comment>
<keyword evidence="2" id="KW-1185">Reference proteome</keyword>